<evidence type="ECO:0000256" key="4">
    <source>
        <dbReference type="SAM" id="SignalP"/>
    </source>
</evidence>
<reference evidence="6 7" key="1">
    <citation type="submission" date="2021-08" db="EMBL/GenBank/DDBJ databases">
        <title>Draft Genome Sequence of Phanerochaete sordida strain YK-624.</title>
        <authorList>
            <person name="Mori T."/>
            <person name="Dohra H."/>
            <person name="Suzuki T."/>
            <person name="Kawagishi H."/>
            <person name="Hirai H."/>
        </authorList>
    </citation>
    <scope>NUCLEOTIDE SEQUENCE [LARGE SCALE GENOMIC DNA]</scope>
    <source>
        <strain evidence="6 7">YK-624</strain>
    </source>
</reference>
<comment type="caution">
    <text evidence="6">The sequence shown here is derived from an EMBL/GenBank/DDBJ whole genome shotgun (WGS) entry which is preliminary data.</text>
</comment>
<protein>
    <submittedName>
        <fullName evidence="6">Cupredoxin domain-containing protein</fullName>
    </submittedName>
</protein>
<keyword evidence="7" id="KW-1185">Reference proteome</keyword>
<feature type="compositionally biased region" description="Gly residues" evidence="3">
    <location>
        <begin position="124"/>
        <end position="133"/>
    </location>
</feature>
<keyword evidence="2" id="KW-0186">Copper</keyword>
<dbReference type="SUPFAM" id="SSF49503">
    <property type="entry name" value="Cupredoxins"/>
    <property type="match status" value="1"/>
</dbReference>
<evidence type="ECO:0000313" key="7">
    <source>
        <dbReference type="Proteomes" id="UP000703269"/>
    </source>
</evidence>
<dbReference type="AlphaFoldDB" id="A0A9P3G2U3"/>
<dbReference type="Gene3D" id="2.60.40.420">
    <property type="entry name" value="Cupredoxins - blue copper proteins"/>
    <property type="match status" value="1"/>
</dbReference>
<dbReference type="GO" id="GO:0009055">
    <property type="term" value="F:electron transfer activity"/>
    <property type="evidence" value="ECO:0007669"/>
    <property type="project" value="InterPro"/>
</dbReference>
<feature type="domain" description="Blue (type 1) copper" evidence="5">
    <location>
        <begin position="162"/>
        <end position="250"/>
    </location>
</feature>
<evidence type="ECO:0000259" key="5">
    <source>
        <dbReference type="Pfam" id="PF00127"/>
    </source>
</evidence>
<sequence length="365" mass="33774">MLSQLWNALILLALVPLAVANPGANTQNWLFGRQGANGGDAVGGNGGNGGSGNGGNGGSAVGGNGGFAGPGGSANGGAAVGGQGGSGGLGINGGDGGNGGDATGGNGGVAGPGGNADGGNATAGNGGDGGPNGQRGANGAAAQGAPGTVIGGGVSQFIVEVSADGSLSYDPSDIQVGDNTLVTFAFPQDVPHSVTESSSSSPCSPLTGGFDSGLTQGGTTFSVFVTNASTPVYFFCKAPGHCGAGMVGSINAPSSGSGSNAAFVAAAKAIGGSESNVPDNGPQTGGIGAVATAGPTSGTPTPSGFSITATFSGTESARNAAATSGASGAPSPSPSTTSEAAQGARFNMLSLVIAALLLPFAFVAY</sequence>
<feature type="signal peptide" evidence="4">
    <location>
        <begin position="1"/>
        <end position="20"/>
    </location>
</feature>
<feature type="compositionally biased region" description="Gly residues" evidence="3">
    <location>
        <begin position="100"/>
        <end position="117"/>
    </location>
</feature>
<feature type="compositionally biased region" description="Low complexity" evidence="3">
    <location>
        <begin position="320"/>
        <end position="339"/>
    </location>
</feature>
<dbReference type="Pfam" id="PF00127">
    <property type="entry name" value="Copper-bind"/>
    <property type="match status" value="1"/>
</dbReference>
<evidence type="ECO:0000313" key="6">
    <source>
        <dbReference type="EMBL" id="GJE86849.1"/>
    </source>
</evidence>
<organism evidence="6 7">
    <name type="scientific">Phanerochaete sordida</name>
    <dbReference type="NCBI Taxonomy" id="48140"/>
    <lineage>
        <taxon>Eukaryota</taxon>
        <taxon>Fungi</taxon>
        <taxon>Dikarya</taxon>
        <taxon>Basidiomycota</taxon>
        <taxon>Agaricomycotina</taxon>
        <taxon>Agaricomycetes</taxon>
        <taxon>Polyporales</taxon>
        <taxon>Phanerochaetaceae</taxon>
        <taxon>Phanerochaete</taxon>
    </lineage>
</organism>
<dbReference type="Proteomes" id="UP000703269">
    <property type="component" value="Unassembled WGS sequence"/>
</dbReference>
<gene>
    <name evidence="6" type="ORF">PsYK624_029320</name>
</gene>
<feature type="region of interest" description="Disordered" evidence="3">
    <location>
        <begin position="100"/>
        <end position="144"/>
    </location>
</feature>
<dbReference type="InterPro" id="IPR000923">
    <property type="entry name" value="BlueCu_1"/>
</dbReference>
<dbReference type="InterPro" id="IPR052953">
    <property type="entry name" value="Ser-rich/MCO-related"/>
</dbReference>
<dbReference type="PANTHER" id="PTHR34883:SF15">
    <property type="entry name" value="EXTRACELLULAR SERINE-RICH PROTEIN"/>
    <property type="match status" value="1"/>
</dbReference>
<feature type="region of interest" description="Disordered" evidence="3">
    <location>
        <begin position="318"/>
        <end position="339"/>
    </location>
</feature>
<accession>A0A9P3G2U3</accession>
<dbReference type="InterPro" id="IPR008972">
    <property type="entry name" value="Cupredoxin"/>
</dbReference>
<dbReference type="CDD" id="cd00920">
    <property type="entry name" value="Cupredoxin"/>
    <property type="match status" value="1"/>
</dbReference>
<feature type="chain" id="PRO_5040455674" evidence="4">
    <location>
        <begin position="21"/>
        <end position="365"/>
    </location>
</feature>
<evidence type="ECO:0000256" key="3">
    <source>
        <dbReference type="SAM" id="MobiDB-lite"/>
    </source>
</evidence>
<name>A0A9P3G2U3_9APHY</name>
<proteinExistence type="predicted"/>
<feature type="compositionally biased region" description="Low complexity" evidence="3">
    <location>
        <begin position="134"/>
        <end position="144"/>
    </location>
</feature>
<dbReference type="EMBL" id="BPQB01000005">
    <property type="protein sequence ID" value="GJE86849.1"/>
    <property type="molecule type" value="Genomic_DNA"/>
</dbReference>
<evidence type="ECO:0000256" key="1">
    <source>
        <dbReference type="ARBA" id="ARBA00022723"/>
    </source>
</evidence>
<keyword evidence="4" id="KW-0732">Signal</keyword>
<dbReference type="OrthoDB" id="1921208at2759"/>
<keyword evidence="1" id="KW-0479">Metal-binding</keyword>
<evidence type="ECO:0000256" key="2">
    <source>
        <dbReference type="ARBA" id="ARBA00023008"/>
    </source>
</evidence>
<dbReference type="GO" id="GO:0005507">
    <property type="term" value="F:copper ion binding"/>
    <property type="evidence" value="ECO:0007669"/>
    <property type="project" value="InterPro"/>
</dbReference>
<dbReference type="PANTHER" id="PTHR34883">
    <property type="entry name" value="SERINE-RICH PROTEIN, PUTATIVE-RELATED-RELATED"/>
    <property type="match status" value="1"/>
</dbReference>